<keyword evidence="4" id="KW-0134">Cell wall</keyword>
<keyword evidence="11" id="KW-0677">Repeat</keyword>
<dbReference type="eggNOG" id="ENOG502QQYD">
    <property type="taxonomic scope" value="Eukaryota"/>
</dbReference>
<dbReference type="Pfam" id="PF00560">
    <property type="entry name" value="LRR_1"/>
    <property type="match status" value="3"/>
</dbReference>
<dbReference type="GO" id="GO:0016020">
    <property type="term" value="C:membrane"/>
    <property type="evidence" value="ECO:0007669"/>
    <property type="project" value="UniProtKB-SubCell"/>
</dbReference>
<protein>
    <recommendedName>
        <fullName evidence="3">non-specific serine/threonine protein kinase</fullName>
        <ecNumber evidence="3">2.7.11.1</ecNumber>
    </recommendedName>
</protein>
<evidence type="ECO:0000256" key="8">
    <source>
        <dbReference type="ARBA" id="ARBA00022679"/>
    </source>
</evidence>
<evidence type="ECO:0000256" key="5">
    <source>
        <dbReference type="ARBA" id="ARBA00022525"/>
    </source>
</evidence>
<sequence length="681" mass="76314">MKLLSLWLLLVVMVSSLHATLSSSLSLQHTKANALLKWKASLDIRSQTLLSTWDGSISNINLTNIGVSGTLQTLYFSSLPNIFNLDTSLNSLSRTNLTRTIPNSIGKLSFLSILLLWNCSLTGSIPKSIGNLISLLSVEFSFNKLYGHIPHKIGNLSYLKFFRLGVNYLYGCIPQNMKNLFQLNLSLNSLSQMNGLNNLEYLQLYENNFIGHLPHNICVSGKLIDFSVSNNYFTGLVPNSLKNCSSLIKVLLEQNHLTGNIIEDLSHSTGTKSGKQFTYIPEELGNLIYLIELSIYINNLSENVTIQITSLQRLDTLKLKANNLFGQINLMISLTFVDISYNQLEGPLPNILAFNTTTIEALKDNKGFCGNVSGLEPCPTSRDKSQSHKTNRVILVLLPISLSICMLALFVFGVSYHLYKSFDGKMVYENIIEATKEFDNKHLIGVGGQGSVYKAELQTNQIVVFKKFHSIQNGEISNVKAFKSEIQALTEIRYGFCSHSRFSFLVYEFLEKGSTNKILKDDEQDIAFNWNKRFDAIKGVSNALFYIHHDCSPPIVHRDISSKNVLLNLEYVAHVSDFGTINLLNPNSTIWTSFVGIFGYASPEFTYTMEVNEKCHVYNFGVLALEILFGKHLKDFINSFLTSSSKLDKHLSYPVNITKEIALIVRIANVCLTKSPSFCLP</sequence>
<dbReference type="GO" id="GO:0006952">
    <property type="term" value="P:defense response"/>
    <property type="evidence" value="ECO:0007669"/>
    <property type="project" value="UniProtKB-KW"/>
</dbReference>
<dbReference type="PANTHER" id="PTHR48005:SF70">
    <property type="entry name" value="MDIS1-INTERACTING RECEPTOR LIKE KINASE 2-LIKE"/>
    <property type="match status" value="1"/>
</dbReference>
<dbReference type="InterPro" id="IPR051420">
    <property type="entry name" value="Ser_Thr_Kinases_DiverseReg"/>
</dbReference>
<evidence type="ECO:0000313" key="26">
    <source>
        <dbReference type="Proteomes" id="UP000000226"/>
    </source>
</evidence>
<dbReference type="Proteomes" id="UP000000226">
    <property type="component" value="Chromosome 8"/>
</dbReference>
<dbReference type="Pfam" id="PF00069">
    <property type="entry name" value="Pkinase"/>
    <property type="match status" value="1"/>
</dbReference>
<evidence type="ECO:0000256" key="3">
    <source>
        <dbReference type="ARBA" id="ARBA00012513"/>
    </source>
</evidence>
<evidence type="ECO:0000256" key="20">
    <source>
        <dbReference type="ARBA" id="ARBA00047899"/>
    </source>
</evidence>
<dbReference type="PROSITE" id="PS50011">
    <property type="entry name" value="PROTEIN_KINASE_DOM"/>
    <property type="match status" value="1"/>
</dbReference>
<keyword evidence="14" id="KW-0611">Plant defense</keyword>
<keyword evidence="13" id="KW-0418">Kinase</keyword>
<keyword evidence="18" id="KW-1015">Disulfide bond</keyword>
<dbReference type="EMBL" id="CM002295">
    <property type="protein sequence ID" value="ESW12371.1"/>
    <property type="molecule type" value="Genomic_DNA"/>
</dbReference>
<evidence type="ECO:0000256" key="16">
    <source>
        <dbReference type="ARBA" id="ARBA00022989"/>
    </source>
</evidence>
<keyword evidence="16 22" id="KW-1133">Transmembrane helix</keyword>
<feature type="signal peptide" evidence="23">
    <location>
        <begin position="1"/>
        <end position="19"/>
    </location>
</feature>
<evidence type="ECO:0000259" key="24">
    <source>
        <dbReference type="PROSITE" id="PS50011"/>
    </source>
</evidence>
<keyword evidence="12" id="KW-0547">Nucleotide-binding</keyword>
<dbReference type="InterPro" id="IPR000719">
    <property type="entry name" value="Prot_kinase_dom"/>
</dbReference>
<evidence type="ECO:0000256" key="17">
    <source>
        <dbReference type="ARBA" id="ARBA00023136"/>
    </source>
</evidence>
<keyword evidence="15" id="KW-0067">ATP-binding</keyword>
<keyword evidence="7" id="KW-0433">Leucine-rich repeat</keyword>
<comment type="similarity">
    <text evidence="19">Belongs to the polygalacturonase-inhibiting protein family.</text>
</comment>
<evidence type="ECO:0000256" key="22">
    <source>
        <dbReference type="SAM" id="Phobius"/>
    </source>
</evidence>
<evidence type="ECO:0000256" key="12">
    <source>
        <dbReference type="ARBA" id="ARBA00022741"/>
    </source>
</evidence>
<feature type="transmembrane region" description="Helical" evidence="22">
    <location>
        <begin position="393"/>
        <end position="419"/>
    </location>
</feature>
<reference evidence="26" key="1">
    <citation type="journal article" date="2014" name="Nat. Genet.">
        <title>A reference genome for common bean and genome-wide analysis of dual domestications.</title>
        <authorList>
            <person name="Schmutz J."/>
            <person name="McClean P.E."/>
            <person name="Mamidi S."/>
            <person name="Wu G.A."/>
            <person name="Cannon S.B."/>
            <person name="Grimwood J."/>
            <person name="Jenkins J."/>
            <person name="Shu S."/>
            <person name="Song Q."/>
            <person name="Chavarro C."/>
            <person name="Torres-Torres M."/>
            <person name="Geffroy V."/>
            <person name="Moghaddam S.M."/>
            <person name="Gao D."/>
            <person name="Abernathy B."/>
            <person name="Barry K."/>
            <person name="Blair M."/>
            <person name="Brick M.A."/>
            <person name="Chovatia M."/>
            <person name="Gepts P."/>
            <person name="Goodstein D.M."/>
            <person name="Gonzales M."/>
            <person name="Hellsten U."/>
            <person name="Hyten D.L."/>
            <person name="Jia G."/>
            <person name="Kelly J.D."/>
            <person name="Kudrna D."/>
            <person name="Lee R."/>
            <person name="Richard M.M."/>
            <person name="Miklas P.N."/>
            <person name="Osorno J.M."/>
            <person name="Rodrigues J."/>
            <person name="Thareau V."/>
            <person name="Urrea C.A."/>
            <person name="Wang M."/>
            <person name="Yu Y."/>
            <person name="Zhang M."/>
            <person name="Wing R.A."/>
            <person name="Cregan P.B."/>
            <person name="Rokhsar D.S."/>
            <person name="Jackson S.A."/>
        </authorList>
    </citation>
    <scope>NUCLEOTIDE SEQUENCE [LARGE SCALE GENOMIC DNA]</scope>
    <source>
        <strain evidence="26">cv. G19833</strain>
    </source>
</reference>
<evidence type="ECO:0000256" key="11">
    <source>
        <dbReference type="ARBA" id="ARBA00022737"/>
    </source>
</evidence>
<dbReference type="GO" id="GO:0005524">
    <property type="term" value="F:ATP binding"/>
    <property type="evidence" value="ECO:0007669"/>
    <property type="project" value="UniProtKB-KW"/>
</dbReference>
<comment type="catalytic activity">
    <reaction evidence="20">
        <text>L-threonyl-[protein] + ATP = O-phospho-L-threonyl-[protein] + ADP + H(+)</text>
        <dbReference type="Rhea" id="RHEA:46608"/>
        <dbReference type="Rhea" id="RHEA-COMP:11060"/>
        <dbReference type="Rhea" id="RHEA-COMP:11605"/>
        <dbReference type="ChEBI" id="CHEBI:15378"/>
        <dbReference type="ChEBI" id="CHEBI:30013"/>
        <dbReference type="ChEBI" id="CHEBI:30616"/>
        <dbReference type="ChEBI" id="CHEBI:61977"/>
        <dbReference type="ChEBI" id="CHEBI:456216"/>
        <dbReference type="EC" id="2.7.11.1"/>
    </reaction>
</comment>
<dbReference type="Gene3D" id="1.10.510.10">
    <property type="entry name" value="Transferase(Phosphotransferase) domain 1"/>
    <property type="match status" value="1"/>
</dbReference>
<feature type="chain" id="PRO_5004756350" description="non-specific serine/threonine protein kinase" evidence="23">
    <location>
        <begin position="20"/>
        <end position="681"/>
    </location>
</feature>
<feature type="domain" description="Protein kinase" evidence="24">
    <location>
        <begin position="438"/>
        <end position="681"/>
    </location>
</feature>
<evidence type="ECO:0000256" key="21">
    <source>
        <dbReference type="ARBA" id="ARBA00048679"/>
    </source>
</evidence>
<dbReference type="InterPro" id="IPR032675">
    <property type="entry name" value="LRR_dom_sf"/>
</dbReference>
<keyword evidence="9 22" id="KW-0812">Transmembrane</keyword>
<dbReference type="AlphaFoldDB" id="V7B7C0"/>
<evidence type="ECO:0000256" key="18">
    <source>
        <dbReference type="ARBA" id="ARBA00023157"/>
    </source>
</evidence>
<dbReference type="FunFam" id="3.80.10.10:FF:000400">
    <property type="entry name" value="Nuclear pore complex protein NUP107"/>
    <property type="match status" value="1"/>
</dbReference>
<dbReference type="InterPro" id="IPR001611">
    <property type="entry name" value="Leu-rich_rpt"/>
</dbReference>
<dbReference type="InterPro" id="IPR008266">
    <property type="entry name" value="Tyr_kinase_AS"/>
</dbReference>
<evidence type="ECO:0000256" key="7">
    <source>
        <dbReference type="ARBA" id="ARBA00022614"/>
    </source>
</evidence>
<dbReference type="Gene3D" id="3.30.200.20">
    <property type="entry name" value="Phosphorylase Kinase, domain 1"/>
    <property type="match status" value="1"/>
</dbReference>
<dbReference type="InterPro" id="IPR011009">
    <property type="entry name" value="Kinase-like_dom_sf"/>
</dbReference>
<comment type="subcellular location">
    <subcellularLocation>
        <location evidence="1">Membrane</location>
        <topology evidence="1">Peripheral membrane protein</topology>
    </subcellularLocation>
    <subcellularLocation>
        <location evidence="2">Secreted</location>
        <location evidence="2">Cell wall</location>
    </subcellularLocation>
</comment>
<keyword evidence="8" id="KW-0808">Transferase</keyword>
<keyword evidence="6" id="KW-0723">Serine/threonine-protein kinase</keyword>
<dbReference type="SUPFAM" id="SSF56112">
    <property type="entry name" value="Protein kinase-like (PK-like)"/>
    <property type="match status" value="1"/>
</dbReference>
<keyword evidence="5" id="KW-0964">Secreted</keyword>
<evidence type="ECO:0000256" key="19">
    <source>
        <dbReference type="ARBA" id="ARBA00038043"/>
    </source>
</evidence>
<dbReference type="Gramene" id="ESW12371">
    <property type="protein sequence ID" value="ESW12371"/>
    <property type="gene ID" value="PHAVU_008G106600g"/>
</dbReference>
<organism evidence="25 26">
    <name type="scientific">Phaseolus vulgaris</name>
    <name type="common">Kidney bean</name>
    <name type="synonym">French bean</name>
    <dbReference type="NCBI Taxonomy" id="3885"/>
    <lineage>
        <taxon>Eukaryota</taxon>
        <taxon>Viridiplantae</taxon>
        <taxon>Streptophyta</taxon>
        <taxon>Embryophyta</taxon>
        <taxon>Tracheophyta</taxon>
        <taxon>Spermatophyta</taxon>
        <taxon>Magnoliopsida</taxon>
        <taxon>eudicotyledons</taxon>
        <taxon>Gunneridae</taxon>
        <taxon>Pentapetalae</taxon>
        <taxon>rosids</taxon>
        <taxon>fabids</taxon>
        <taxon>Fabales</taxon>
        <taxon>Fabaceae</taxon>
        <taxon>Papilionoideae</taxon>
        <taxon>50 kb inversion clade</taxon>
        <taxon>NPAAA clade</taxon>
        <taxon>indigoferoid/millettioid clade</taxon>
        <taxon>Phaseoleae</taxon>
        <taxon>Phaseolus</taxon>
    </lineage>
</organism>
<proteinExistence type="inferred from homology"/>
<dbReference type="PROSITE" id="PS51450">
    <property type="entry name" value="LRR"/>
    <property type="match status" value="1"/>
</dbReference>
<keyword evidence="26" id="KW-1185">Reference proteome</keyword>
<evidence type="ECO:0000256" key="9">
    <source>
        <dbReference type="ARBA" id="ARBA00022692"/>
    </source>
</evidence>
<evidence type="ECO:0000256" key="14">
    <source>
        <dbReference type="ARBA" id="ARBA00022821"/>
    </source>
</evidence>
<dbReference type="GO" id="GO:0004674">
    <property type="term" value="F:protein serine/threonine kinase activity"/>
    <property type="evidence" value="ECO:0007669"/>
    <property type="project" value="UniProtKB-KW"/>
</dbReference>
<dbReference type="OrthoDB" id="676979at2759"/>
<evidence type="ECO:0000256" key="4">
    <source>
        <dbReference type="ARBA" id="ARBA00022512"/>
    </source>
</evidence>
<dbReference type="SUPFAM" id="SSF52047">
    <property type="entry name" value="RNI-like"/>
    <property type="match status" value="1"/>
</dbReference>
<dbReference type="OMA" id="FCTHIEH"/>
<accession>V7B7C0</accession>
<evidence type="ECO:0000313" key="25">
    <source>
        <dbReference type="EMBL" id="ESW12371.1"/>
    </source>
</evidence>
<dbReference type="SMR" id="V7B7C0"/>
<evidence type="ECO:0000256" key="15">
    <source>
        <dbReference type="ARBA" id="ARBA00022840"/>
    </source>
</evidence>
<name>V7B7C0_PHAVU</name>
<evidence type="ECO:0000256" key="6">
    <source>
        <dbReference type="ARBA" id="ARBA00022527"/>
    </source>
</evidence>
<evidence type="ECO:0000256" key="13">
    <source>
        <dbReference type="ARBA" id="ARBA00022777"/>
    </source>
</evidence>
<dbReference type="EC" id="2.7.11.1" evidence="3"/>
<dbReference type="STRING" id="3885.V7B7C0"/>
<keyword evidence="17 22" id="KW-0472">Membrane</keyword>
<dbReference type="PANTHER" id="PTHR48005">
    <property type="entry name" value="LEUCINE RICH REPEAT KINASE 2"/>
    <property type="match status" value="1"/>
</dbReference>
<comment type="catalytic activity">
    <reaction evidence="21">
        <text>L-seryl-[protein] + ATP = O-phospho-L-seryl-[protein] + ADP + H(+)</text>
        <dbReference type="Rhea" id="RHEA:17989"/>
        <dbReference type="Rhea" id="RHEA-COMP:9863"/>
        <dbReference type="Rhea" id="RHEA-COMP:11604"/>
        <dbReference type="ChEBI" id="CHEBI:15378"/>
        <dbReference type="ChEBI" id="CHEBI:29999"/>
        <dbReference type="ChEBI" id="CHEBI:30616"/>
        <dbReference type="ChEBI" id="CHEBI:83421"/>
        <dbReference type="ChEBI" id="CHEBI:456216"/>
        <dbReference type="EC" id="2.7.11.1"/>
    </reaction>
</comment>
<dbReference type="PROSITE" id="PS00109">
    <property type="entry name" value="PROTEIN_KINASE_TYR"/>
    <property type="match status" value="1"/>
</dbReference>
<evidence type="ECO:0000256" key="1">
    <source>
        <dbReference type="ARBA" id="ARBA00004170"/>
    </source>
</evidence>
<evidence type="ECO:0000256" key="23">
    <source>
        <dbReference type="SAM" id="SignalP"/>
    </source>
</evidence>
<keyword evidence="10 23" id="KW-0732">Signal</keyword>
<evidence type="ECO:0000256" key="2">
    <source>
        <dbReference type="ARBA" id="ARBA00004191"/>
    </source>
</evidence>
<gene>
    <name evidence="25" type="ORF">PHAVU_008G106600g</name>
</gene>
<dbReference type="Gene3D" id="3.80.10.10">
    <property type="entry name" value="Ribonuclease Inhibitor"/>
    <property type="match status" value="3"/>
</dbReference>
<evidence type="ECO:0000256" key="10">
    <source>
        <dbReference type="ARBA" id="ARBA00022729"/>
    </source>
</evidence>